<keyword evidence="4 6" id="KW-1133">Transmembrane helix</keyword>
<feature type="transmembrane region" description="Helical" evidence="6">
    <location>
        <begin position="182"/>
        <end position="207"/>
    </location>
</feature>
<evidence type="ECO:0000313" key="9">
    <source>
        <dbReference type="Proteomes" id="UP000231057"/>
    </source>
</evidence>
<dbReference type="OrthoDB" id="9811036at2"/>
<dbReference type="EMBL" id="CP018092">
    <property type="protein sequence ID" value="ATS17528.1"/>
    <property type="molecule type" value="Genomic_DNA"/>
</dbReference>
<dbReference type="InterPro" id="IPR051790">
    <property type="entry name" value="Cytochrome_c-biogenesis_DsbD"/>
</dbReference>
<comment type="subcellular location">
    <subcellularLocation>
        <location evidence="1">Membrane</location>
        <topology evidence="1">Multi-pass membrane protein</topology>
    </subcellularLocation>
</comment>
<dbReference type="PANTHER" id="PTHR31272:SF6">
    <property type="entry name" value="CYTOCHROME C-TYPE BIOGENESIS CCDA-LIKE CHLOROPLASTIC PROTEIN"/>
    <property type="match status" value="1"/>
</dbReference>
<evidence type="ECO:0000256" key="2">
    <source>
        <dbReference type="ARBA" id="ARBA00006143"/>
    </source>
</evidence>
<reference evidence="9" key="2">
    <citation type="journal article" date="2022" name="Front. Microbiol.">
        <title>Comparative Genomic Analysis Revealed Distinct Molecular Components and Organization of CO2-Concentrating Mechanism in Thermophilic Cyanobacteria.</title>
        <authorList>
            <person name="Tang J."/>
            <person name="Zhou H."/>
            <person name="Yao D."/>
            <person name="Riaz S."/>
            <person name="You D."/>
            <person name="Klepacz-Smolka A."/>
            <person name="Daroch M."/>
        </authorList>
    </citation>
    <scope>NUCLEOTIDE SEQUENCE [LARGE SCALE GENOMIC DNA]</scope>
    <source>
        <strain evidence="9">PCC 6715</strain>
    </source>
</reference>
<dbReference type="GO" id="GO:0017004">
    <property type="term" value="P:cytochrome complex assembly"/>
    <property type="evidence" value="ECO:0007669"/>
    <property type="project" value="InterPro"/>
</dbReference>
<dbReference type="KEGG" id="slw:BRW62_00820"/>
<proteinExistence type="inferred from homology"/>
<dbReference type="GO" id="GO:0016020">
    <property type="term" value="C:membrane"/>
    <property type="evidence" value="ECO:0007669"/>
    <property type="project" value="UniProtKB-SubCell"/>
</dbReference>
<evidence type="ECO:0000256" key="5">
    <source>
        <dbReference type="ARBA" id="ARBA00023136"/>
    </source>
</evidence>
<evidence type="ECO:0000256" key="6">
    <source>
        <dbReference type="SAM" id="Phobius"/>
    </source>
</evidence>
<feature type="transmembrane region" description="Helical" evidence="6">
    <location>
        <begin position="20"/>
        <end position="40"/>
    </location>
</feature>
<feature type="transmembrane region" description="Helical" evidence="6">
    <location>
        <begin position="219"/>
        <end position="241"/>
    </location>
</feature>
<evidence type="ECO:0000256" key="1">
    <source>
        <dbReference type="ARBA" id="ARBA00004141"/>
    </source>
</evidence>
<dbReference type="RefSeq" id="WP_099797670.1">
    <property type="nucleotide sequence ID" value="NZ_CP018092.1"/>
</dbReference>
<dbReference type="AlphaFoldDB" id="A0A2D2PZ50"/>
<organism evidence="8 9">
    <name type="scientific">Parathermosynechococcus lividus PCC 6715</name>
    <dbReference type="NCBI Taxonomy" id="1917166"/>
    <lineage>
        <taxon>Bacteria</taxon>
        <taxon>Bacillati</taxon>
        <taxon>Cyanobacteriota</taxon>
        <taxon>Cyanophyceae</taxon>
        <taxon>Acaryochloridales</taxon>
        <taxon>Thermosynechococcaceae</taxon>
        <taxon>Parathermosynechococcus</taxon>
    </lineage>
</organism>
<keyword evidence="3 6" id="KW-0812">Transmembrane</keyword>
<gene>
    <name evidence="8" type="ORF">BRW62_00820</name>
</gene>
<reference evidence="8 9" key="1">
    <citation type="submission" date="2016-11" db="EMBL/GenBank/DDBJ databases">
        <title>Complete genome sequence of thermophilic cyanobacteria strain Synechococcus sp. PCC6715.</title>
        <authorList>
            <person name="Tang J."/>
            <person name="Daroch M."/>
            <person name="Liang Y."/>
            <person name="Jiang D."/>
            <person name="Shah M."/>
        </authorList>
    </citation>
    <scope>NUCLEOTIDE SEQUENCE [LARGE SCALE GENOMIC DNA]</scope>
    <source>
        <strain evidence="8 9">PCC 6715</strain>
    </source>
</reference>
<feature type="transmembrane region" description="Helical" evidence="6">
    <location>
        <begin position="47"/>
        <end position="64"/>
    </location>
</feature>
<protein>
    <submittedName>
        <fullName evidence="8">Cytochrome C biogenesis protein</fullName>
    </submittedName>
</protein>
<feature type="transmembrane region" description="Helical" evidence="6">
    <location>
        <begin position="151"/>
        <end position="175"/>
    </location>
</feature>
<evidence type="ECO:0000259" key="7">
    <source>
        <dbReference type="Pfam" id="PF02683"/>
    </source>
</evidence>
<evidence type="ECO:0000313" key="8">
    <source>
        <dbReference type="EMBL" id="ATS17528.1"/>
    </source>
</evidence>
<keyword evidence="5 6" id="KW-0472">Membrane</keyword>
<keyword evidence="9" id="KW-1185">Reference proteome</keyword>
<name>A0A2D2PZ50_PARLV</name>
<feature type="transmembrane region" description="Helical" evidence="6">
    <location>
        <begin position="104"/>
        <end position="131"/>
    </location>
</feature>
<dbReference type="PANTHER" id="PTHR31272">
    <property type="entry name" value="CYTOCHROME C-TYPE BIOGENESIS PROTEIN HI_1454-RELATED"/>
    <property type="match status" value="1"/>
</dbReference>
<dbReference type="Pfam" id="PF02683">
    <property type="entry name" value="DsbD_TM"/>
    <property type="match status" value="1"/>
</dbReference>
<evidence type="ECO:0000256" key="3">
    <source>
        <dbReference type="ARBA" id="ARBA00022692"/>
    </source>
</evidence>
<accession>A0A2D2PZ50</accession>
<feature type="transmembrane region" description="Helical" evidence="6">
    <location>
        <begin position="76"/>
        <end position="97"/>
    </location>
</feature>
<comment type="similarity">
    <text evidence="2">Belongs to the DsbD family.</text>
</comment>
<dbReference type="Proteomes" id="UP000231057">
    <property type="component" value="Chromosome"/>
</dbReference>
<dbReference type="InterPro" id="IPR003834">
    <property type="entry name" value="Cyt_c_assmbl_TM_dom"/>
</dbReference>
<evidence type="ECO:0000256" key="4">
    <source>
        <dbReference type="ARBA" id="ARBA00022989"/>
    </source>
</evidence>
<sequence length="243" mass="25706">MSDFSVYIYQLEQWVNQWVIGQLGELTLLSLGVVFLAGLLTSLTPCTLSMLPITVGYIAGYAARQTKQKGSAARQSIWFALGLATTLAGLGMVAAIAGRIYGQVGLGLTIVVSLIAILMGLNLLNALPLSFPRSRFLEELPDRVPASLQAYTLGATFGLVAAPCSTPVLATLLAWVASTQKLVVGAGLLLAYTSGYVVPLILVGTFSSTLQTLLSLRQWSSWITTLSGVLLIAFGVISLAIRL</sequence>
<feature type="domain" description="Cytochrome C biogenesis protein transmembrane" evidence="7">
    <location>
        <begin position="29"/>
        <end position="237"/>
    </location>
</feature>